<dbReference type="SMART" id="SM00320">
    <property type="entry name" value="WD40"/>
    <property type="match status" value="2"/>
</dbReference>
<feature type="repeat" description="WD" evidence="6">
    <location>
        <begin position="47"/>
        <end position="87"/>
    </location>
</feature>
<dbReference type="OrthoDB" id="339900at2759"/>
<keyword evidence="2 6" id="KW-0853">WD repeat</keyword>
<feature type="non-terminal residue" evidence="7">
    <location>
        <position position="1"/>
    </location>
</feature>
<dbReference type="PANTHER" id="PTHR16288:SF0">
    <property type="entry name" value="TRNA (GUANINE-N(7)-)-METHYLTRANSFERASE NON-CATALYTIC SUBUNIT WDR4"/>
    <property type="match status" value="1"/>
</dbReference>
<evidence type="ECO:0000256" key="2">
    <source>
        <dbReference type="ARBA" id="ARBA00022574"/>
    </source>
</evidence>
<evidence type="ECO:0000313" key="7">
    <source>
        <dbReference type="EMBL" id="RKP07682.1"/>
    </source>
</evidence>
<dbReference type="GO" id="GO:0006400">
    <property type="term" value="P:tRNA modification"/>
    <property type="evidence" value="ECO:0007669"/>
    <property type="project" value="TreeGrafter"/>
</dbReference>
<dbReference type="SUPFAM" id="SSF50978">
    <property type="entry name" value="WD40 repeat-like"/>
    <property type="match status" value="1"/>
</dbReference>
<organism evidence="7 8">
    <name type="scientific">Thamnocephalis sphaerospora</name>
    <dbReference type="NCBI Taxonomy" id="78915"/>
    <lineage>
        <taxon>Eukaryota</taxon>
        <taxon>Fungi</taxon>
        <taxon>Fungi incertae sedis</taxon>
        <taxon>Zoopagomycota</taxon>
        <taxon>Zoopagomycotina</taxon>
        <taxon>Zoopagomycetes</taxon>
        <taxon>Zoopagales</taxon>
        <taxon>Sigmoideomycetaceae</taxon>
        <taxon>Thamnocephalis</taxon>
    </lineage>
</organism>
<dbReference type="InterPro" id="IPR028884">
    <property type="entry name" value="Trm82"/>
</dbReference>
<evidence type="ECO:0000256" key="1">
    <source>
        <dbReference type="ARBA" id="ARBA00004123"/>
    </source>
</evidence>
<dbReference type="EMBL" id="KZ992685">
    <property type="protein sequence ID" value="RKP07682.1"/>
    <property type="molecule type" value="Genomic_DNA"/>
</dbReference>
<sequence>GQPIIGHVSMITDMAISPDDRYLLTSDRDEKVRVTRLANTDSAYAFCLGHTQFVSTLHIPSFAGHLLLSGGGDGYLMVWDYANARAV</sequence>
<keyword evidence="3" id="KW-0819">tRNA processing</keyword>
<feature type="repeat" description="WD" evidence="6">
    <location>
        <begin position="4"/>
        <end position="45"/>
    </location>
</feature>
<dbReference type="Proteomes" id="UP000271241">
    <property type="component" value="Unassembled WGS sequence"/>
</dbReference>
<proteinExistence type="predicted"/>
<dbReference type="AlphaFoldDB" id="A0A4P9XP89"/>
<evidence type="ECO:0000256" key="6">
    <source>
        <dbReference type="PROSITE-ProRule" id="PRU00221"/>
    </source>
</evidence>
<dbReference type="GO" id="GO:0005634">
    <property type="term" value="C:nucleus"/>
    <property type="evidence" value="ECO:0007669"/>
    <property type="project" value="UniProtKB-SubCell"/>
</dbReference>
<name>A0A4P9XP89_9FUNG</name>
<dbReference type="GO" id="GO:0036265">
    <property type="term" value="P:RNA (guanine-N7)-methylation"/>
    <property type="evidence" value="ECO:0007669"/>
    <property type="project" value="InterPro"/>
</dbReference>
<dbReference type="STRING" id="78915.A0A4P9XP89"/>
<dbReference type="PROSITE" id="PS50294">
    <property type="entry name" value="WD_REPEATS_REGION"/>
    <property type="match status" value="1"/>
</dbReference>
<keyword evidence="8" id="KW-1185">Reference proteome</keyword>
<dbReference type="Pfam" id="PF00400">
    <property type="entry name" value="WD40"/>
    <property type="match status" value="2"/>
</dbReference>
<keyword evidence="5" id="KW-0539">Nucleus</keyword>
<gene>
    <name evidence="7" type="ORF">THASP1DRAFT_9267</name>
</gene>
<dbReference type="Gene3D" id="2.130.10.10">
    <property type="entry name" value="YVTN repeat-like/Quinoprotein amine dehydrogenase"/>
    <property type="match status" value="1"/>
</dbReference>
<comment type="subcellular location">
    <subcellularLocation>
        <location evidence="1">Nucleus</location>
    </subcellularLocation>
</comment>
<accession>A0A4P9XP89</accession>
<dbReference type="PROSITE" id="PS50082">
    <property type="entry name" value="WD_REPEATS_2"/>
    <property type="match status" value="2"/>
</dbReference>
<dbReference type="InterPro" id="IPR015943">
    <property type="entry name" value="WD40/YVTN_repeat-like_dom_sf"/>
</dbReference>
<dbReference type="GO" id="GO:0043527">
    <property type="term" value="C:tRNA methyltransferase complex"/>
    <property type="evidence" value="ECO:0007669"/>
    <property type="project" value="TreeGrafter"/>
</dbReference>
<evidence type="ECO:0000256" key="4">
    <source>
        <dbReference type="ARBA" id="ARBA00022737"/>
    </source>
</evidence>
<feature type="non-terminal residue" evidence="7">
    <location>
        <position position="87"/>
    </location>
</feature>
<evidence type="ECO:0000313" key="8">
    <source>
        <dbReference type="Proteomes" id="UP000271241"/>
    </source>
</evidence>
<keyword evidence="4" id="KW-0677">Repeat</keyword>
<dbReference type="InterPro" id="IPR036322">
    <property type="entry name" value="WD40_repeat_dom_sf"/>
</dbReference>
<dbReference type="GO" id="GO:0005829">
    <property type="term" value="C:cytosol"/>
    <property type="evidence" value="ECO:0007669"/>
    <property type="project" value="TreeGrafter"/>
</dbReference>
<dbReference type="InterPro" id="IPR001680">
    <property type="entry name" value="WD40_rpt"/>
</dbReference>
<reference evidence="8" key="1">
    <citation type="journal article" date="2018" name="Nat. Microbiol.">
        <title>Leveraging single-cell genomics to expand the fungal tree of life.</title>
        <authorList>
            <person name="Ahrendt S.R."/>
            <person name="Quandt C.A."/>
            <person name="Ciobanu D."/>
            <person name="Clum A."/>
            <person name="Salamov A."/>
            <person name="Andreopoulos B."/>
            <person name="Cheng J.F."/>
            <person name="Woyke T."/>
            <person name="Pelin A."/>
            <person name="Henrissat B."/>
            <person name="Reynolds N.K."/>
            <person name="Benny G.L."/>
            <person name="Smith M.E."/>
            <person name="James T.Y."/>
            <person name="Grigoriev I.V."/>
        </authorList>
    </citation>
    <scope>NUCLEOTIDE SEQUENCE [LARGE SCALE GENOMIC DNA]</scope>
    <source>
        <strain evidence="8">RSA 1356</strain>
    </source>
</reference>
<dbReference type="PANTHER" id="PTHR16288">
    <property type="entry name" value="WD40 REPEAT PROTEIN 4"/>
    <property type="match status" value="1"/>
</dbReference>
<protein>
    <submittedName>
        <fullName evidence="7">Uncharacterized protein</fullName>
    </submittedName>
</protein>
<evidence type="ECO:0000256" key="3">
    <source>
        <dbReference type="ARBA" id="ARBA00022694"/>
    </source>
</evidence>
<evidence type="ECO:0000256" key="5">
    <source>
        <dbReference type="ARBA" id="ARBA00023242"/>
    </source>
</evidence>